<evidence type="ECO:0000256" key="1">
    <source>
        <dbReference type="RuleBase" id="RU003560"/>
    </source>
</evidence>
<evidence type="ECO:0000313" key="3">
    <source>
        <dbReference type="EMBL" id="KAG5303442.1"/>
    </source>
</evidence>
<dbReference type="PROSITE" id="PS00600">
    <property type="entry name" value="AA_TRANSFER_CLASS_3"/>
    <property type="match status" value="1"/>
</dbReference>
<accession>A0A8H7Z3Z7</accession>
<reference evidence="3 4" key="1">
    <citation type="submission" date="2021-01" db="EMBL/GenBank/DDBJ databases">
        <title>Chromosome-level genome assembly of a human fungal pathogen reveals clustering of transcriptionally co-regulated genes.</title>
        <authorList>
            <person name="Voorhies M."/>
            <person name="Cohen S."/>
            <person name="Shea T.P."/>
            <person name="Petrus S."/>
            <person name="Munoz J.F."/>
            <person name="Poplawski S."/>
            <person name="Goldman W.E."/>
            <person name="Michael T."/>
            <person name="Cuomo C.A."/>
            <person name="Sil A."/>
            <person name="Beyhan S."/>
        </authorList>
    </citation>
    <scope>NUCLEOTIDE SEQUENCE [LARGE SCALE GENOMIC DNA]</scope>
    <source>
        <strain evidence="3 4">G184AR</strain>
    </source>
</reference>
<dbReference type="SUPFAM" id="SSF53383">
    <property type="entry name" value="PLP-dependent transferases"/>
    <property type="match status" value="1"/>
</dbReference>
<dbReference type="Proteomes" id="UP000670092">
    <property type="component" value="Unassembled WGS sequence"/>
</dbReference>
<dbReference type="InterPro" id="IPR005814">
    <property type="entry name" value="Aminotrans_3"/>
</dbReference>
<dbReference type="GO" id="GO:0030170">
    <property type="term" value="F:pyridoxal phosphate binding"/>
    <property type="evidence" value="ECO:0007669"/>
    <property type="project" value="InterPro"/>
</dbReference>
<dbReference type="InterPro" id="IPR049704">
    <property type="entry name" value="Aminotrans_3_PPA_site"/>
</dbReference>
<evidence type="ECO:0000256" key="2">
    <source>
        <dbReference type="SAM" id="Phobius"/>
    </source>
</evidence>
<comment type="similarity">
    <text evidence="1">Belongs to the class-III pyridoxal-phosphate-dependent aminotransferase family.</text>
</comment>
<keyword evidence="2" id="KW-0472">Membrane</keyword>
<protein>
    <submittedName>
        <fullName evidence="3">Uncharacterized protein</fullName>
    </submittedName>
</protein>
<evidence type="ECO:0000313" key="4">
    <source>
        <dbReference type="Proteomes" id="UP000670092"/>
    </source>
</evidence>
<dbReference type="InterPro" id="IPR015421">
    <property type="entry name" value="PyrdxlP-dep_Trfase_major"/>
</dbReference>
<dbReference type="AlphaFoldDB" id="A0A8H7Z3Z7"/>
<proteinExistence type="inferred from homology"/>
<keyword evidence="2" id="KW-0812">Transmembrane</keyword>
<dbReference type="VEuPathDB" id="FungiDB:I7I52_01445"/>
<gene>
    <name evidence="3" type="ORF">I7I52_01445</name>
</gene>
<feature type="transmembrane region" description="Helical" evidence="2">
    <location>
        <begin position="12"/>
        <end position="37"/>
    </location>
</feature>
<dbReference type="Pfam" id="PF00202">
    <property type="entry name" value="Aminotran_3"/>
    <property type="match status" value="1"/>
</dbReference>
<dbReference type="OrthoDB" id="406765at2759"/>
<comment type="caution">
    <text evidence="3">The sequence shown here is derived from an EMBL/GenBank/DDBJ whole genome shotgun (WGS) entry which is preliminary data.</text>
</comment>
<name>A0A8H7Z3Z7_AJECA</name>
<keyword evidence="1" id="KW-0663">Pyridoxal phosphate</keyword>
<sequence length="519" mass="57767">MTKESSKTPCLFYIACSGFTSLFSLISDISFAMSLWLSSVLSRLFPPFRGHIHAPDCASSDFLPDHDLHNSWGCDYSSQSVVNHEKLRHLWEQYGRDPTGVRRNYHNLLREYTTLFRNFFNGYYPISLHAHVSDALLPTTVSSLIQNTCASSPLVLNNPALAPSSSATEDGKKIQQFVLDYLGWEELHVTHPRFAVVQGLYGAAFGPLAHASKEWEVQIIASGPKPIVVRVDNDMSREALSASLAQAKVQGSIAVVVDMVSTEDGSILPPERFKLLQTCCAENKLWLIVDEALTAIRCGSPFAFQRTEYGSEKPDLVAFGKGLGTSGIAMSFDSPMTRPLGFSKEEYIHQTIMYWRALVSRPVTIPVLLKAMGILYTAKTENWVQRSLKIGQTFYDVIQEYCPGEPVKGLGAILVLDRDTSMRLHVMAGIRRRCPWVRWLPRLDAVNADRAALAACVFGEQSKIRRAKLSAEAEKMGTLPPWCFVCGIEATSENWCRTCFLGCCINEVCEDVFGSHTCI</sequence>
<organism evidence="3 4">
    <name type="scientific">Ajellomyces capsulatus</name>
    <name type="common">Darling's disease fungus</name>
    <name type="synonym">Histoplasma capsulatum</name>
    <dbReference type="NCBI Taxonomy" id="5037"/>
    <lineage>
        <taxon>Eukaryota</taxon>
        <taxon>Fungi</taxon>
        <taxon>Dikarya</taxon>
        <taxon>Ascomycota</taxon>
        <taxon>Pezizomycotina</taxon>
        <taxon>Eurotiomycetes</taxon>
        <taxon>Eurotiomycetidae</taxon>
        <taxon>Onygenales</taxon>
        <taxon>Ajellomycetaceae</taxon>
        <taxon>Histoplasma</taxon>
    </lineage>
</organism>
<dbReference type="Gene3D" id="3.40.640.10">
    <property type="entry name" value="Type I PLP-dependent aspartate aminotransferase-like (Major domain)"/>
    <property type="match status" value="1"/>
</dbReference>
<dbReference type="EMBL" id="JAEVHI010000001">
    <property type="protein sequence ID" value="KAG5303442.1"/>
    <property type="molecule type" value="Genomic_DNA"/>
</dbReference>
<dbReference type="InterPro" id="IPR015424">
    <property type="entry name" value="PyrdxlP-dep_Trfase"/>
</dbReference>
<dbReference type="GO" id="GO:0008483">
    <property type="term" value="F:transaminase activity"/>
    <property type="evidence" value="ECO:0007669"/>
    <property type="project" value="InterPro"/>
</dbReference>
<keyword evidence="2" id="KW-1133">Transmembrane helix</keyword>